<dbReference type="Proteomes" id="UP001239994">
    <property type="component" value="Unassembled WGS sequence"/>
</dbReference>
<protein>
    <submittedName>
        <fullName evidence="1">Uncharacterized protein</fullName>
    </submittedName>
</protein>
<organism evidence="1 2">
    <name type="scientific">Electrophorus voltai</name>
    <dbReference type="NCBI Taxonomy" id="2609070"/>
    <lineage>
        <taxon>Eukaryota</taxon>
        <taxon>Metazoa</taxon>
        <taxon>Chordata</taxon>
        <taxon>Craniata</taxon>
        <taxon>Vertebrata</taxon>
        <taxon>Euteleostomi</taxon>
        <taxon>Actinopterygii</taxon>
        <taxon>Neopterygii</taxon>
        <taxon>Teleostei</taxon>
        <taxon>Ostariophysi</taxon>
        <taxon>Gymnotiformes</taxon>
        <taxon>Gymnotoidei</taxon>
        <taxon>Gymnotidae</taxon>
        <taxon>Electrophorus</taxon>
    </lineage>
</organism>
<evidence type="ECO:0000313" key="1">
    <source>
        <dbReference type="EMBL" id="KAK1788043.1"/>
    </source>
</evidence>
<sequence>MNIKEAIMRLKKKNKTIRDIDQSLVLPKSTVWNAIKKKNHTALLVHRLLQQQIYFVGTLRGNRMSGCQFEDEKSLAKKGRGIC</sequence>
<dbReference type="EMBL" id="JAROKS010000023">
    <property type="protein sequence ID" value="KAK1788043.1"/>
    <property type="molecule type" value="Genomic_DNA"/>
</dbReference>
<dbReference type="AlphaFoldDB" id="A0AAD9DP69"/>
<comment type="caution">
    <text evidence="1">The sequence shown here is derived from an EMBL/GenBank/DDBJ whole genome shotgun (WGS) entry which is preliminary data.</text>
</comment>
<proteinExistence type="predicted"/>
<keyword evidence="2" id="KW-1185">Reference proteome</keyword>
<evidence type="ECO:0000313" key="2">
    <source>
        <dbReference type="Proteomes" id="UP001239994"/>
    </source>
</evidence>
<reference evidence="1" key="1">
    <citation type="submission" date="2023-03" db="EMBL/GenBank/DDBJ databases">
        <title>Electrophorus voltai genome.</title>
        <authorList>
            <person name="Bian C."/>
        </authorList>
    </citation>
    <scope>NUCLEOTIDE SEQUENCE</scope>
    <source>
        <strain evidence="1">CB-2022</strain>
        <tissue evidence="1">Muscle</tissue>
    </source>
</reference>
<accession>A0AAD9DP69</accession>
<gene>
    <name evidence="1" type="ORF">P4O66_016517</name>
</gene>
<name>A0AAD9DP69_9TELE</name>